<sequence>MSPEAAIAGLVADRLAQRRAGDPPLVLGLCGAQGSGKSTVAARLAERFEGSAILSLDDLYRTRADRQWLAREVHPLFATRGVPGTHDVALGVATLAAITRGGAVPLPRFDKAIDDRASQATWPAAPVPCSLIIFEGWCVGARPQGEEALAAPINRLEAEEDAEGIWRRHVNAVLAADYPALFDRLDMLVLMMPPDWPTVLRWRTQQEEALRRARGSGAGLMNDAQLARFVSHYERLTRHIWAEMPSRADLCLRLDEHRALIG</sequence>
<dbReference type="GO" id="GO:0016301">
    <property type="term" value="F:kinase activity"/>
    <property type="evidence" value="ECO:0007669"/>
    <property type="project" value="UniProtKB-KW"/>
</dbReference>
<name>A0A147J454_9SPHN</name>
<dbReference type="AlphaFoldDB" id="A0A147J454"/>
<dbReference type="PRINTS" id="PR00988">
    <property type="entry name" value="URIDINKINASE"/>
</dbReference>
<evidence type="ECO:0000313" key="2">
    <source>
        <dbReference type="Proteomes" id="UP000074410"/>
    </source>
</evidence>
<evidence type="ECO:0000313" key="1">
    <source>
        <dbReference type="EMBL" id="KTW05274.1"/>
    </source>
</evidence>
<dbReference type="RefSeq" id="WP_058718249.1">
    <property type="nucleotide sequence ID" value="NZ_LDTC01000215.1"/>
</dbReference>
<comment type="caution">
    <text evidence="1">The sequence shown here is derived from an EMBL/GenBank/DDBJ whole genome shotgun (WGS) entry which is preliminary data.</text>
</comment>
<dbReference type="PATRIC" id="fig|33051.5.peg.1414"/>
<organism evidence="1 2">
    <name type="scientific">Sphingomonas sanguinis</name>
    <dbReference type="NCBI Taxonomy" id="33051"/>
    <lineage>
        <taxon>Bacteria</taxon>
        <taxon>Pseudomonadati</taxon>
        <taxon>Pseudomonadota</taxon>
        <taxon>Alphaproteobacteria</taxon>
        <taxon>Sphingomonadales</taxon>
        <taxon>Sphingomonadaceae</taxon>
        <taxon>Sphingomonas</taxon>
    </lineage>
</organism>
<reference evidence="1 2" key="1">
    <citation type="journal article" date="2016" name="Front. Microbiol.">
        <title>Genomic Resource of Rice Seed Associated Bacteria.</title>
        <authorList>
            <person name="Midha S."/>
            <person name="Bansal K."/>
            <person name="Sharma S."/>
            <person name="Kumar N."/>
            <person name="Patil P.P."/>
            <person name="Chaudhry V."/>
            <person name="Patil P.B."/>
        </authorList>
    </citation>
    <scope>NUCLEOTIDE SEQUENCE [LARGE SCALE GENOMIC DNA]</scope>
    <source>
        <strain evidence="1 2">NS258</strain>
    </source>
</reference>
<dbReference type="InterPro" id="IPR027417">
    <property type="entry name" value="P-loop_NTPase"/>
</dbReference>
<keyword evidence="1" id="KW-0808">Transferase</keyword>
<dbReference type="PANTHER" id="PTHR10285">
    <property type="entry name" value="URIDINE KINASE"/>
    <property type="match status" value="1"/>
</dbReference>
<gene>
    <name evidence="1" type="ORF">NS258_17410</name>
</gene>
<dbReference type="Gene3D" id="3.40.50.300">
    <property type="entry name" value="P-loop containing nucleotide triphosphate hydrolases"/>
    <property type="match status" value="1"/>
</dbReference>
<dbReference type="Proteomes" id="UP000074410">
    <property type="component" value="Unassembled WGS sequence"/>
</dbReference>
<proteinExistence type="predicted"/>
<accession>A0A147J454</accession>
<keyword evidence="1" id="KW-0418">Kinase</keyword>
<dbReference type="EMBL" id="LDTC01000215">
    <property type="protein sequence ID" value="KTW05274.1"/>
    <property type="molecule type" value="Genomic_DNA"/>
</dbReference>
<protein>
    <submittedName>
        <fullName evidence="1">Kinase</fullName>
    </submittedName>
</protein>
<dbReference type="SUPFAM" id="SSF52540">
    <property type="entry name" value="P-loop containing nucleoside triphosphate hydrolases"/>
    <property type="match status" value="1"/>
</dbReference>